<evidence type="ECO:0000256" key="3">
    <source>
        <dbReference type="SAM" id="MobiDB-lite"/>
    </source>
</evidence>
<dbReference type="AlphaFoldDB" id="A0AAV5GQB2"/>
<feature type="compositionally biased region" description="Basic and acidic residues" evidence="3">
    <location>
        <begin position="116"/>
        <end position="135"/>
    </location>
</feature>
<comment type="similarity">
    <text evidence="2">Belongs to the SAP domain-containing ribonucleoprotein family.</text>
</comment>
<feature type="compositionally biased region" description="Low complexity" evidence="3">
    <location>
        <begin position="214"/>
        <end position="244"/>
    </location>
</feature>
<dbReference type="InterPro" id="IPR003034">
    <property type="entry name" value="SAP_dom"/>
</dbReference>
<dbReference type="Proteomes" id="UP001342314">
    <property type="component" value="Unassembled WGS sequence"/>
</dbReference>
<dbReference type="SUPFAM" id="SSF68906">
    <property type="entry name" value="SAP domain"/>
    <property type="match status" value="1"/>
</dbReference>
<evidence type="ECO:0000259" key="4">
    <source>
        <dbReference type="PROSITE" id="PS50800"/>
    </source>
</evidence>
<dbReference type="InterPro" id="IPR036361">
    <property type="entry name" value="SAP_dom_sf"/>
</dbReference>
<dbReference type="SMART" id="SM00513">
    <property type="entry name" value="SAP"/>
    <property type="match status" value="1"/>
</dbReference>
<dbReference type="PANTHER" id="PTHR46551:SF1">
    <property type="entry name" value="SAP DOMAIN-CONTAINING RIBONUCLEOPROTEIN"/>
    <property type="match status" value="1"/>
</dbReference>
<dbReference type="EMBL" id="BQKY01000008">
    <property type="protein sequence ID" value="GJN91444.1"/>
    <property type="molecule type" value="Genomic_DNA"/>
</dbReference>
<sequence length="280" mass="28954">MAFSEADLKALTVVKLKELLAERSLPVTGKKDDLISRLLSSPDAAPTADTTGATASTDEPDGAGLSGTAEATAAAASTDAGAAQAQDEGLKSGAADADAAQPATGGAEGAQQAQEDAARQLEQAREAARVEEDKRRQRAARFGVQVDDAATGVKVDESDELKRKRAEKFGIQVAEDKGADVKMNKSLAGLDSALGSNKRQRVPKGTSKTDPAGEKGVVGAAAASAKGVKAQDAAAEPAAAVAADPELKKRLEEEEEKKRKRAARFNQPEQPQEKKVKVDA</sequence>
<feature type="domain" description="SAP" evidence="4">
    <location>
        <begin position="8"/>
        <end position="42"/>
    </location>
</feature>
<keyword evidence="6" id="KW-1185">Reference proteome</keyword>
<gene>
    <name evidence="5" type="ORF">Rhopal_004467-T1</name>
</gene>
<comment type="caution">
    <text evidence="5">The sequence shown here is derived from an EMBL/GenBank/DDBJ whole genome shotgun (WGS) entry which is preliminary data.</text>
</comment>
<reference evidence="5 6" key="1">
    <citation type="submission" date="2021-12" db="EMBL/GenBank/DDBJ databases">
        <title>High titer production of polyol ester of fatty acids by Rhodotorula paludigena BS15 towards product separation-free biomass refinery.</title>
        <authorList>
            <person name="Mano J."/>
            <person name="Ono H."/>
            <person name="Tanaka T."/>
            <person name="Naito K."/>
            <person name="Sushida H."/>
            <person name="Ike M."/>
            <person name="Tokuyasu K."/>
            <person name="Kitaoka M."/>
        </authorList>
    </citation>
    <scope>NUCLEOTIDE SEQUENCE [LARGE SCALE GENOMIC DNA]</scope>
    <source>
        <strain evidence="5 6">BS15</strain>
    </source>
</reference>
<name>A0AAV5GQB2_9BASI</name>
<organism evidence="5 6">
    <name type="scientific">Rhodotorula paludigena</name>
    <dbReference type="NCBI Taxonomy" id="86838"/>
    <lineage>
        <taxon>Eukaryota</taxon>
        <taxon>Fungi</taxon>
        <taxon>Dikarya</taxon>
        <taxon>Basidiomycota</taxon>
        <taxon>Pucciniomycotina</taxon>
        <taxon>Microbotryomycetes</taxon>
        <taxon>Sporidiobolales</taxon>
        <taxon>Sporidiobolaceae</taxon>
        <taxon>Rhodotorula</taxon>
    </lineage>
</organism>
<evidence type="ECO:0000313" key="5">
    <source>
        <dbReference type="EMBL" id="GJN91444.1"/>
    </source>
</evidence>
<evidence type="ECO:0000256" key="2">
    <source>
        <dbReference type="ARBA" id="ARBA00046328"/>
    </source>
</evidence>
<feature type="compositionally biased region" description="Basic and acidic residues" evidence="3">
    <location>
        <begin position="271"/>
        <end position="280"/>
    </location>
</feature>
<accession>A0AAV5GQB2</accession>
<dbReference type="InterPro" id="IPR052240">
    <property type="entry name" value="SAP_domain_ribonucleoprotein"/>
</dbReference>
<protein>
    <recommendedName>
        <fullName evidence="4">SAP domain-containing protein</fullName>
    </recommendedName>
</protein>
<evidence type="ECO:0000256" key="1">
    <source>
        <dbReference type="ARBA" id="ARBA00022553"/>
    </source>
</evidence>
<dbReference type="GO" id="GO:0005634">
    <property type="term" value="C:nucleus"/>
    <property type="evidence" value="ECO:0007669"/>
    <property type="project" value="TreeGrafter"/>
</dbReference>
<proteinExistence type="inferred from homology"/>
<evidence type="ECO:0000313" key="6">
    <source>
        <dbReference type="Proteomes" id="UP001342314"/>
    </source>
</evidence>
<keyword evidence="1" id="KW-0597">Phosphoprotein</keyword>
<dbReference type="Gene3D" id="1.10.720.30">
    <property type="entry name" value="SAP domain"/>
    <property type="match status" value="1"/>
</dbReference>
<dbReference type="Pfam" id="PF02037">
    <property type="entry name" value="SAP"/>
    <property type="match status" value="1"/>
</dbReference>
<dbReference type="PANTHER" id="PTHR46551">
    <property type="entry name" value="SAP DOMAIN-CONTAINING RIBONUCLEOPROTEIN"/>
    <property type="match status" value="1"/>
</dbReference>
<feature type="region of interest" description="Disordered" evidence="3">
    <location>
        <begin position="190"/>
        <end position="280"/>
    </location>
</feature>
<dbReference type="PROSITE" id="PS50800">
    <property type="entry name" value="SAP"/>
    <property type="match status" value="1"/>
</dbReference>
<feature type="region of interest" description="Disordered" evidence="3">
    <location>
        <begin position="26"/>
        <end position="145"/>
    </location>
</feature>
<dbReference type="GO" id="GO:0016973">
    <property type="term" value="P:poly(A)+ mRNA export from nucleus"/>
    <property type="evidence" value="ECO:0007669"/>
    <property type="project" value="TreeGrafter"/>
</dbReference>
<feature type="compositionally biased region" description="Low complexity" evidence="3">
    <location>
        <begin position="40"/>
        <end position="115"/>
    </location>
</feature>